<dbReference type="Proteomes" id="UP000815325">
    <property type="component" value="Unassembled WGS sequence"/>
</dbReference>
<dbReference type="EMBL" id="MU070121">
    <property type="protein sequence ID" value="KAF5829737.1"/>
    <property type="molecule type" value="Genomic_DNA"/>
</dbReference>
<protein>
    <submittedName>
        <fullName evidence="1">Uncharacterized protein</fullName>
    </submittedName>
</protein>
<accession>A0ABQ7G559</accession>
<name>A0ABQ7G559_DUNSA</name>
<keyword evidence="2" id="KW-1185">Reference proteome</keyword>
<gene>
    <name evidence="1" type="ORF">DUNSADRAFT_15569</name>
</gene>
<evidence type="ECO:0000313" key="2">
    <source>
        <dbReference type="Proteomes" id="UP000815325"/>
    </source>
</evidence>
<evidence type="ECO:0000313" key="1">
    <source>
        <dbReference type="EMBL" id="KAF5829737.1"/>
    </source>
</evidence>
<reference evidence="1" key="1">
    <citation type="submission" date="2017-08" db="EMBL/GenBank/DDBJ databases">
        <authorList>
            <person name="Polle J.E."/>
            <person name="Barry K."/>
            <person name="Cushman J."/>
            <person name="Schmutz J."/>
            <person name="Tran D."/>
            <person name="Hathwaick L.T."/>
            <person name="Yim W.C."/>
            <person name="Jenkins J."/>
            <person name="Mckie-Krisberg Z.M."/>
            <person name="Prochnik S."/>
            <person name="Lindquist E."/>
            <person name="Dockter R.B."/>
            <person name="Adam C."/>
            <person name="Molina H."/>
            <person name="Bunkerborg J."/>
            <person name="Jin E."/>
            <person name="Buchheim M."/>
            <person name="Magnuson J."/>
        </authorList>
    </citation>
    <scope>NUCLEOTIDE SEQUENCE</scope>
    <source>
        <strain evidence="1">CCAP 19/18</strain>
    </source>
</reference>
<sequence length="118" mass="12232">MTAPFGMGCRVMASLQRGQPLDGSTITYIQNAIDAAGGSDTQVGQFLQSLFSQAAGVEQGSLFQSITSSLSGSRDGIFQQAVQRVRDANGGILPSLDGSFVEQVMQLINNGFGGVGGR</sequence>
<proteinExistence type="predicted"/>
<organism evidence="1 2">
    <name type="scientific">Dunaliella salina</name>
    <name type="common">Green alga</name>
    <name type="synonym">Protococcus salinus</name>
    <dbReference type="NCBI Taxonomy" id="3046"/>
    <lineage>
        <taxon>Eukaryota</taxon>
        <taxon>Viridiplantae</taxon>
        <taxon>Chlorophyta</taxon>
        <taxon>core chlorophytes</taxon>
        <taxon>Chlorophyceae</taxon>
        <taxon>CS clade</taxon>
        <taxon>Chlamydomonadales</taxon>
        <taxon>Dunaliellaceae</taxon>
        <taxon>Dunaliella</taxon>
    </lineage>
</organism>
<comment type="caution">
    <text evidence="1">The sequence shown here is derived from an EMBL/GenBank/DDBJ whole genome shotgun (WGS) entry which is preliminary data.</text>
</comment>